<organism evidence="2 3">
    <name type="scientific">Luteipulveratus mongoliensis</name>
    <dbReference type="NCBI Taxonomy" id="571913"/>
    <lineage>
        <taxon>Bacteria</taxon>
        <taxon>Bacillati</taxon>
        <taxon>Actinomycetota</taxon>
        <taxon>Actinomycetes</taxon>
        <taxon>Micrococcales</taxon>
        <taxon>Dermacoccaceae</taxon>
        <taxon>Luteipulveratus</taxon>
    </lineage>
</organism>
<reference evidence="2 3" key="1">
    <citation type="submission" date="2015-03" db="EMBL/GenBank/DDBJ databases">
        <title>Luteipulveratus halotolerans sp. nov., a novel actinobacterium (Dermacoccaceae) from Sarawak, Malaysia.</title>
        <authorList>
            <person name="Juboi H."/>
            <person name="Basik A."/>
            <person name="Shamsul S.S."/>
            <person name="Arnold P."/>
            <person name="Schmitt E.K."/>
            <person name="Sanglier J.-J."/>
            <person name="Yeo T."/>
        </authorList>
    </citation>
    <scope>NUCLEOTIDE SEQUENCE [LARGE SCALE GENOMIC DNA]</scope>
    <source>
        <strain evidence="2 3">MN07-A0370</strain>
    </source>
</reference>
<protein>
    <recommendedName>
        <fullName evidence="4">Lipase</fullName>
    </recommendedName>
</protein>
<dbReference type="InterPro" id="IPR029058">
    <property type="entry name" value="AB_hydrolase_fold"/>
</dbReference>
<dbReference type="SUPFAM" id="SSF53474">
    <property type="entry name" value="alpha/beta-Hydrolases"/>
    <property type="match status" value="1"/>
</dbReference>
<dbReference type="STRING" id="571913.VV02_05355"/>
<proteinExistence type="predicted"/>
<sequence length="245" mass="25103">MTSGMITGVAAGSLAMAGGATAAAQPVAAANPVIVVAGFSSPAIGGLPLAARLQANGTKAYYTAASRDSGTGDITVGAQDLGVMVDKVLKETGATKVDLVGLSMGSLTSRYYVKSLGGDAKVDHLVTVAGPNYGTNRANWAKILNCVGLVSCEQMAIGSDFLNDLNAGSDTIGSVKYTTFRSSWDEVVVPIDNAKLKDGATNILLQDQCPLRFVEHQLSALDGTIADGVMDALANKPVQMNCFAI</sequence>
<dbReference type="EMBL" id="CP011112">
    <property type="protein sequence ID" value="AKU18660.1"/>
    <property type="molecule type" value="Genomic_DNA"/>
</dbReference>
<feature type="signal peptide" evidence="1">
    <location>
        <begin position="1"/>
        <end position="22"/>
    </location>
</feature>
<dbReference type="InterPro" id="IPR002918">
    <property type="entry name" value="Lipase_EstA/Esterase_EstB"/>
</dbReference>
<dbReference type="GO" id="GO:0016298">
    <property type="term" value="F:lipase activity"/>
    <property type="evidence" value="ECO:0007669"/>
    <property type="project" value="TreeGrafter"/>
</dbReference>
<dbReference type="Proteomes" id="UP000066480">
    <property type="component" value="Chromosome"/>
</dbReference>
<gene>
    <name evidence="2" type="ORF">VV02_05355</name>
</gene>
<keyword evidence="3" id="KW-1185">Reference proteome</keyword>
<evidence type="ECO:0000256" key="1">
    <source>
        <dbReference type="SAM" id="SignalP"/>
    </source>
</evidence>
<dbReference type="PANTHER" id="PTHR32015:SF1">
    <property type="entry name" value="LIPASE"/>
    <property type="match status" value="1"/>
</dbReference>
<evidence type="ECO:0008006" key="4">
    <source>
        <dbReference type="Google" id="ProtNLM"/>
    </source>
</evidence>
<keyword evidence="1" id="KW-0732">Signal</keyword>
<dbReference type="Gene3D" id="3.40.50.1820">
    <property type="entry name" value="alpha/beta hydrolase"/>
    <property type="match status" value="1"/>
</dbReference>
<feature type="chain" id="PRO_5038551340" description="Lipase" evidence="1">
    <location>
        <begin position="23"/>
        <end position="245"/>
    </location>
</feature>
<dbReference type="KEGG" id="lmoi:VV02_05355"/>
<evidence type="ECO:0000313" key="2">
    <source>
        <dbReference type="EMBL" id="AKU18660.1"/>
    </source>
</evidence>
<dbReference type="AlphaFoldDB" id="A0A0K1JQ12"/>
<dbReference type="PANTHER" id="PTHR32015">
    <property type="entry name" value="FASTING INDUCED LIPASE"/>
    <property type="match status" value="1"/>
</dbReference>
<dbReference type="GO" id="GO:0016042">
    <property type="term" value="P:lipid catabolic process"/>
    <property type="evidence" value="ECO:0007669"/>
    <property type="project" value="InterPro"/>
</dbReference>
<evidence type="ECO:0000313" key="3">
    <source>
        <dbReference type="Proteomes" id="UP000066480"/>
    </source>
</evidence>
<dbReference type="Pfam" id="PF01674">
    <property type="entry name" value="Lipase_2"/>
    <property type="match status" value="1"/>
</dbReference>
<accession>A0A0K1JQ12</accession>
<name>A0A0K1JQ12_9MICO</name>